<feature type="binding site" description="axial binding residue" evidence="1">
    <location>
        <position position="239"/>
    </location>
    <ligand>
        <name>heme</name>
        <dbReference type="ChEBI" id="CHEBI:30413"/>
    </ligand>
    <ligandPart>
        <name>Fe</name>
        <dbReference type="ChEBI" id="CHEBI:18248"/>
    </ligandPart>
</feature>
<keyword evidence="1" id="KW-0479">Metal-binding</keyword>
<protein>
    <recommendedName>
        <fullName evidence="1">Tryptophan 2,3-dioxygenase</fullName>
        <shortName evidence="1">TDO</shortName>
        <ecNumber evidence="1">1.13.11.11</ecNumber>
    </recommendedName>
    <alternativeName>
        <fullName evidence="1">Tryptamin 2,3-dioxygenase</fullName>
    </alternativeName>
    <alternativeName>
        <fullName evidence="1">Tryptophan oxygenase</fullName>
        <shortName evidence="1">TO</shortName>
        <shortName evidence="1">TRPO</shortName>
    </alternativeName>
    <alternativeName>
        <fullName evidence="1">Tryptophan pyrrolase</fullName>
    </alternativeName>
    <alternativeName>
        <fullName evidence="1">Tryptophanase</fullName>
    </alternativeName>
</protein>
<dbReference type="PANTHER" id="PTHR10138">
    <property type="entry name" value="TRYPTOPHAN 2,3-DIOXYGENASE"/>
    <property type="match status" value="1"/>
</dbReference>
<name>A0ABN0ZIU6_9ACTN</name>
<dbReference type="InterPro" id="IPR004981">
    <property type="entry name" value="Trp_2_3_dOase"/>
</dbReference>
<evidence type="ECO:0000256" key="1">
    <source>
        <dbReference type="HAMAP-Rule" id="MF_01972"/>
    </source>
</evidence>
<keyword evidence="1" id="KW-0823">Tryptophan catabolism</keyword>
<dbReference type="EC" id="1.13.11.11" evidence="1"/>
<evidence type="ECO:0000313" key="2">
    <source>
        <dbReference type="EMBL" id="GAA0449034.1"/>
    </source>
</evidence>
<dbReference type="EMBL" id="BAAAHB010000005">
    <property type="protein sequence ID" value="GAA0449034.1"/>
    <property type="molecule type" value="Genomic_DNA"/>
</dbReference>
<comment type="catalytic activity">
    <reaction evidence="1">
        <text>L-tryptophan + O2 = N-formyl-L-kynurenine</text>
        <dbReference type="Rhea" id="RHEA:24536"/>
        <dbReference type="ChEBI" id="CHEBI:15379"/>
        <dbReference type="ChEBI" id="CHEBI:57912"/>
        <dbReference type="ChEBI" id="CHEBI:58629"/>
        <dbReference type="EC" id="1.13.11.11"/>
    </reaction>
</comment>
<reference evidence="2 3" key="1">
    <citation type="journal article" date="2019" name="Int. J. Syst. Evol. Microbiol.">
        <title>The Global Catalogue of Microorganisms (GCM) 10K type strain sequencing project: providing services to taxonomists for standard genome sequencing and annotation.</title>
        <authorList>
            <consortium name="The Broad Institute Genomics Platform"/>
            <consortium name="The Broad Institute Genome Sequencing Center for Infectious Disease"/>
            <person name="Wu L."/>
            <person name="Ma J."/>
        </authorList>
    </citation>
    <scope>NUCLEOTIDE SEQUENCE [LARGE SCALE GENOMIC DNA]</scope>
    <source>
        <strain evidence="2 3">JCM 10649</strain>
    </source>
</reference>
<keyword evidence="1" id="KW-0408">Iron</keyword>
<dbReference type="Pfam" id="PF03301">
    <property type="entry name" value="Trp_dioxygenase"/>
    <property type="match status" value="1"/>
</dbReference>
<accession>A0ABN0ZIU6</accession>
<dbReference type="InterPro" id="IPR037217">
    <property type="entry name" value="Trp/Indoleamine_2_3_dOase-like"/>
</dbReference>
<dbReference type="SUPFAM" id="SSF140959">
    <property type="entry name" value="Indolic compounds 2,3-dioxygenase-like"/>
    <property type="match status" value="1"/>
</dbReference>
<keyword evidence="1" id="KW-0223">Dioxygenase</keyword>
<comment type="caution">
    <text evidence="2">The sequence shown here is derived from an EMBL/GenBank/DDBJ whole genome shotgun (WGS) entry which is preliminary data.</text>
</comment>
<dbReference type="RefSeq" id="WP_344086078.1">
    <property type="nucleotide sequence ID" value="NZ_BAAAHB010000005.1"/>
</dbReference>
<comment type="subunit">
    <text evidence="1">Homotetramer.</text>
</comment>
<keyword evidence="1" id="KW-0349">Heme</keyword>
<dbReference type="PANTHER" id="PTHR10138:SF0">
    <property type="entry name" value="TRYPTOPHAN 2,3-DIOXYGENASE"/>
    <property type="match status" value="1"/>
</dbReference>
<gene>
    <name evidence="1" type="primary">kynA</name>
    <name evidence="2" type="ORF">GCM10009544_09820</name>
</gene>
<keyword evidence="1" id="KW-0560">Oxidoreductase</keyword>
<organism evidence="2 3">
    <name type="scientific">Streptomyces stramineus</name>
    <dbReference type="NCBI Taxonomy" id="173861"/>
    <lineage>
        <taxon>Bacteria</taxon>
        <taxon>Bacillati</taxon>
        <taxon>Actinomycetota</taxon>
        <taxon>Actinomycetes</taxon>
        <taxon>Kitasatosporales</taxon>
        <taxon>Streptomycetaceae</taxon>
        <taxon>Streptomyces</taxon>
    </lineage>
</organism>
<comment type="pathway">
    <text evidence="1">Amino-acid degradation; L-tryptophan degradation via kynurenine pathway; L-kynurenine from L-tryptophan: step 1/2.</text>
</comment>
<proteinExistence type="inferred from homology"/>
<feature type="binding site" evidence="1">
    <location>
        <position position="117"/>
    </location>
    <ligand>
        <name>substrate</name>
    </ligand>
</feature>
<dbReference type="HAMAP" id="MF_01972">
    <property type="entry name" value="T23O"/>
    <property type="match status" value="1"/>
</dbReference>
<comment type="caution">
    <text evidence="1">Lacks conserved residue(s) required for the propagation of feature annotation.</text>
</comment>
<comment type="similarity">
    <text evidence="1">Belongs to the tryptophan 2,3-dioxygenase family.</text>
</comment>
<dbReference type="Proteomes" id="UP001499895">
    <property type="component" value="Unassembled WGS sequence"/>
</dbReference>
<sequence>MTDSTLAPTESGEDDSLLEFEGTTPYDDYVHASLLTTLQQPFTDAPEEMGFLVTTQVMELWFTLIVHEWRAAREALLKDDFELAMDALRRSISQHQALNDSWRPLAKLTPVQFNGFRAAFGKASGFQSAMYRHMEFLLGDKSRSMVQPHRGHPRVYAELEEALVEPSLYDEVLAFLHRRGLPVPQQVLERDRTVTHEGDPGIEEVWRQIYAGPRHDPLVALGEALTDISELVRRWRSDHVLIVRRAMGAKSGSGGSSGVEWLEKRANRFVFPEIWTARSYV</sequence>
<keyword evidence="3" id="KW-1185">Reference proteome</keyword>
<comment type="function">
    <text evidence="1">Heme-dependent dioxygenase that catalyzes the oxidative cleavage of the L-tryptophan (L-Trp) pyrrole ring and converts L-tryptophan to N-formyl-L-kynurenine. Catalyzes the oxidative cleavage of the indole moiety.</text>
</comment>
<comment type="cofactor">
    <cofactor evidence="1">
        <name>heme</name>
        <dbReference type="ChEBI" id="CHEBI:30413"/>
    </cofactor>
    <text evidence="1">Binds 1 heme group per subunit.</text>
</comment>
<dbReference type="Gene3D" id="1.20.58.480">
    <property type="match status" value="1"/>
</dbReference>
<evidence type="ECO:0000313" key="3">
    <source>
        <dbReference type="Proteomes" id="UP001499895"/>
    </source>
</evidence>